<evidence type="ECO:0000313" key="2">
    <source>
        <dbReference type="EMBL" id="QGJ95071.1"/>
    </source>
</evidence>
<feature type="compositionally biased region" description="Low complexity" evidence="1">
    <location>
        <begin position="105"/>
        <end position="116"/>
    </location>
</feature>
<organism evidence="2 3">
    <name type="scientific">Gordonia phage Stormageddon</name>
    <dbReference type="NCBI Taxonomy" id="2656541"/>
    <lineage>
        <taxon>Viruses</taxon>
        <taxon>Duplodnaviria</taxon>
        <taxon>Heunggongvirae</taxon>
        <taxon>Uroviricota</taxon>
        <taxon>Caudoviricetes</taxon>
        <taxon>Stormageddonvirus</taxon>
        <taxon>Stormageddonvirus Stormageddon</taxon>
    </lineage>
</organism>
<dbReference type="GeneID" id="64766918"/>
<feature type="region of interest" description="Disordered" evidence="1">
    <location>
        <begin position="86"/>
        <end position="116"/>
    </location>
</feature>
<evidence type="ECO:0000256" key="1">
    <source>
        <dbReference type="SAM" id="MobiDB-lite"/>
    </source>
</evidence>
<accession>A0A649VS48</accession>
<sequence length="154" mass="16342">MSNKQMHGVWLSTESFTSGEGPALAGEATWDEVLESIKSSEHTANLRAVFVATLVSESWVPLSFARPASGKSNAISDVQARKYLAAREKARGSGPESAPEPAPAAQPVESAPQQAEGEIVLRLAPHVAEVLRDAFNLIASGRPVVIQTVEQPSQ</sequence>
<keyword evidence="3" id="KW-1185">Reference proteome</keyword>
<reference evidence="2 3" key="1">
    <citation type="submission" date="2019-10" db="EMBL/GenBank/DDBJ databases">
        <authorList>
            <person name="Garlena R.A."/>
            <person name="Russell D.A."/>
            <person name="Pope W.H."/>
            <person name="Jacobs-Sera D."/>
            <person name="Hatfull G.F."/>
        </authorList>
    </citation>
    <scope>NUCLEOTIDE SEQUENCE [LARGE SCALE GENOMIC DNA]</scope>
</reference>
<dbReference type="EMBL" id="MN586040">
    <property type="protein sequence ID" value="QGJ95071.1"/>
    <property type="molecule type" value="Genomic_DNA"/>
</dbReference>
<name>A0A649VS48_9CAUD</name>
<feature type="region of interest" description="Disordered" evidence="1">
    <location>
        <begin position="1"/>
        <end position="23"/>
    </location>
</feature>
<dbReference type="Proteomes" id="UP000423065">
    <property type="component" value="Segment"/>
</dbReference>
<evidence type="ECO:0000313" key="3">
    <source>
        <dbReference type="Proteomes" id="UP000423065"/>
    </source>
</evidence>
<gene>
    <name evidence="2" type="primary">211</name>
    <name evidence="2" type="ORF">SEA_STORMAGEDDON_211</name>
</gene>
<dbReference type="KEGG" id="vg:64766918"/>
<dbReference type="RefSeq" id="YP_010059686.1">
    <property type="nucleotide sequence ID" value="NC_054726.1"/>
</dbReference>
<protein>
    <submittedName>
        <fullName evidence="2">Uncharacterized protein</fullName>
    </submittedName>
</protein>
<proteinExistence type="predicted"/>